<dbReference type="InterPro" id="IPR036097">
    <property type="entry name" value="HisK_dim/P_sf"/>
</dbReference>
<dbReference type="AlphaFoldDB" id="N1PSG3"/>
<feature type="modified residue" description="4-aspartylphosphate" evidence="3">
    <location>
        <position position="920"/>
    </location>
</feature>
<dbReference type="Pfam" id="PF00072">
    <property type="entry name" value="Response_reg"/>
    <property type="match status" value="1"/>
</dbReference>
<dbReference type="OrthoDB" id="60033at2759"/>
<evidence type="ECO:0000259" key="6">
    <source>
        <dbReference type="PROSITE" id="PS50110"/>
    </source>
</evidence>
<dbReference type="SUPFAM" id="SSF47384">
    <property type="entry name" value="Homodimeric domain of signal transducing histidine kinase"/>
    <property type="match status" value="1"/>
</dbReference>
<dbReference type="InterPro" id="IPR011006">
    <property type="entry name" value="CheY-like_superfamily"/>
</dbReference>
<dbReference type="Proteomes" id="UP000016933">
    <property type="component" value="Unassembled WGS sequence"/>
</dbReference>
<protein>
    <recommendedName>
        <fullName evidence="9">Histidine kinase</fullName>
    </recommendedName>
</protein>
<dbReference type="PROSITE" id="PS50109">
    <property type="entry name" value="HIS_KIN"/>
    <property type="match status" value="1"/>
</dbReference>
<dbReference type="EMBL" id="KB446538">
    <property type="protein sequence ID" value="EME45364.1"/>
    <property type="molecule type" value="Genomic_DNA"/>
</dbReference>
<reference evidence="8" key="1">
    <citation type="journal article" date="2012" name="PLoS Genet.">
        <title>The genomes of the fungal plant pathogens Cladosporium fulvum and Dothistroma septosporum reveal adaptation to different hosts and lifestyles but also signatures of common ancestry.</title>
        <authorList>
            <person name="de Wit P.J.G.M."/>
            <person name="van der Burgt A."/>
            <person name="Oekmen B."/>
            <person name="Stergiopoulos I."/>
            <person name="Abd-Elsalam K.A."/>
            <person name="Aerts A.L."/>
            <person name="Bahkali A.H."/>
            <person name="Beenen H.G."/>
            <person name="Chettri P."/>
            <person name="Cox M.P."/>
            <person name="Datema E."/>
            <person name="de Vries R.P."/>
            <person name="Dhillon B."/>
            <person name="Ganley A.R."/>
            <person name="Griffiths S.A."/>
            <person name="Guo Y."/>
            <person name="Hamelin R.C."/>
            <person name="Henrissat B."/>
            <person name="Kabir M.S."/>
            <person name="Jashni M.K."/>
            <person name="Kema G."/>
            <person name="Klaubauf S."/>
            <person name="Lapidus A."/>
            <person name="Levasseur A."/>
            <person name="Lindquist E."/>
            <person name="Mehrabi R."/>
            <person name="Ohm R.A."/>
            <person name="Owen T.J."/>
            <person name="Salamov A."/>
            <person name="Schwelm A."/>
            <person name="Schijlen E."/>
            <person name="Sun H."/>
            <person name="van den Burg H.A."/>
            <person name="van Ham R.C.H.J."/>
            <person name="Zhang S."/>
            <person name="Goodwin S.B."/>
            <person name="Grigoriev I.V."/>
            <person name="Collemare J."/>
            <person name="Bradshaw R.E."/>
        </authorList>
    </citation>
    <scope>NUCLEOTIDE SEQUENCE [LARGE SCALE GENOMIC DNA]</scope>
    <source>
        <strain evidence="8">NZE10 / CBS 128990</strain>
    </source>
</reference>
<keyword evidence="2" id="KW-0902">Two-component regulatory system</keyword>
<dbReference type="PANTHER" id="PTHR45339:SF1">
    <property type="entry name" value="HYBRID SIGNAL TRANSDUCTION HISTIDINE KINASE J"/>
    <property type="match status" value="1"/>
</dbReference>
<dbReference type="PROSITE" id="PS50110">
    <property type="entry name" value="RESPONSE_REGULATORY"/>
    <property type="match status" value="1"/>
</dbReference>
<name>N1PSG3_DOTSN</name>
<evidence type="ECO:0000313" key="8">
    <source>
        <dbReference type="Proteomes" id="UP000016933"/>
    </source>
</evidence>
<reference evidence="7 8" key="2">
    <citation type="journal article" date="2012" name="PLoS Pathog.">
        <title>Diverse lifestyles and strategies of plant pathogenesis encoded in the genomes of eighteen Dothideomycetes fungi.</title>
        <authorList>
            <person name="Ohm R.A."/>
            <person name="Feau N."/>
            <person name="Henrissat B."/>
            <person name="Schoch C.L."/>
            <person name="Horwitz B.A."/>
            <person name="Barry K.W."/>
            <person name="Condon B.J."/>
            <person name="Copeland A.C."/>
            <person name="Dhillon B."/>
            <person name="Glaser F."/>
            <person name="Hesse C.N."/>
            <person name="Kosti I."/>
            <person name="LaButti K."/>
            <person name="Lindquist E.A."/>
            <person name="Lucas S."/>
            <person name="Salamov A.A."/>
            <person name="Bradshaw R.E."/>
            <person name="Ciuffetti L."/>
            <person name="Hamelin R.C."/>
            <person name="Kema G.H.J."/>
            <person name="Lawrence C."/>
            <person name="Scott J.A."/>
            <person name="Spatafora J.W."/>
            <person name="Turgeon B.G."/>
            <person name="de Wit P.J.G.M."/>
            <person name="Zhong S."/>
            <person name="Goodwin S.B."/>
            <person name="Grigoriev I.V."/>
        </authorList>
    </citation>
    <scope>NUCLEOTIDE SEQUENCE [LARGE SCALE GENOMIC DNA]</scope>
    <source>
        <strain evidence="8">NZE10 / CBS 128990</strain>
    </source>
</reference>
<keyword evidence="1 3" id="KW-0597">Phosphoprotein</keyword>
<dbReference type="HOGENOM" id="CLU_296333_0_0_1"/>
<dbReference type="InterPro" id="IPR003594">
    <property type="entry name" value="HATPase_dom"/>
</dbReference>
<dbReference type="SMART" id="SM00448">
    <property type="entry name" value="REC"/>
    <property type="match status" value="1"/>
</dbReference>
<dbReference type="CDD" id="cd00082">
    <property type="entry name" value="HisKA"/>
    <property type="match status" value="1"/>
</dbReference>
<dbReference type="Gene3D" id="3.40.50.2300">
    <property type="match status" value="1"/>
</dbReference>
<dbReference type="InterPro" id="IPR004358">
    <property type="entry name" value="Sig_transdc_His_kin-like_C"/>
</dbReference>
<dbReference type="STRING" id="675120.N1PSG3"/>
<dbReference type="InterPro" id="IPR000014">
    <property type="entry name" value="PAS"/>
</dbReference>
<feature type="domain" description="Response regulatory" evidence="6">
    <location>
        <begin position="855"/>
        <end position="986"/>
    </location>
</feature>
<gene>
    <name evidence="7" type="ORF">DOTSEDRAFT_71181</name>
</gene>
<feature type="domain" description="Histidine kinase" evidence="5">
    <location>
        <begin position="601"/>
        <end position="820"/>
    </location>
</feature>
<dbReference type="Gene3D" id="3.30.450.20">
    <property type="entry name" value="PAS domain"/>
    <property type="match status" value="1"/>
</dbReference>
<dbReference type="GO" id="GO:0000155">
    <property type="term" value="F:phosphorelay sensor kinase activity"/>
    <property type="evidence" value="ECO:0007669"/>
    <property type="project" value="InterPro"/>
</dbReference>
<dbReference type="SMART" id="SM00388">
    <property type="entry name" value="HisKA"/>
    <property type="match status" value="1"/>
</dbReference>
<evidence type="ECO:0008006" key="9">
    <source>
        <dbReference type="Google" id="ProtNLM"/>
    </source>
</evidence>
<dbReference type="SUPFAM" id="SSF52172">
    <property type="entry name" value="CheY-like"/>
    <property type="match status" value="1"/>
</dbReference>
<evidence type="ECO:0000256" key="4">
    <source>
        <dbReference type="SAM" id="MobiDB-lite"/>
    </source>
</evidence>
<dbReference type="Gene3D" id="1.10.287.130">
    <property type="match status" value="1"/>
</dbReference>
<evidence type="ECO:0000256" key="2">
    <source>
        <dbReference type="ARBA" id="ARBA00023012"/>
    </source>
</evidence>
<dbReference type="InterPro" id="IPR003661">
    <property type="entry name" value="HisK_dim/P_dom"/>
</dbReference>
<evidence type="ECO:0000313" key="7">
    <source>
        <dbReference type="EMBL" id="EME45364.1"/>
    </source>
</evidence>
<evidence type="ECO:0000256" key="3">
    <source>
        <dbReference type="PROSITE-ProRule" id="PRU00169"/>
    </source>
</evidence>
<dbReference type="OMA" id="PVPCIYL"/>
<dbReference type="Gene3D" id="3.30.565.10">
    <property type="entry name" value="Histidine kinase-like ATPase, C-terminal domain"/>
    <property type="match status" value="1"/>
</dbReference>
<sequence length="996" mass="110901">MSTRRGEQLGEHCSVNTTDLLEHLPVPCIYLTTDLRIAYCNAAARDLVQISSVHVNISSNATEPALLDRSIFDTDFVDVHLKSKQDLDLSIQELIGSVPDDQLPPRHQVAASSTHHDRPQRTNTRSKPTSMCLEPGPTSRLQWTLTTCHIGTRTFFSLTGISSTPPRSWKNVKLSPDEEHELFHSLADPSWRDVPYATSLMYASGTFEVNEHGRGSLGELARAMDTNAEPSERYLNVWDENFNNRKALSDAAGPTTLKSRKGIISLKYGLEDPNTGARSIVDSTCTLLNNPFKDDPLGVIIQAREPQEWANYIERRDTLNRMYWTTAGVRPVMVRTFLPDGTIDYFSDTWESFAGLSRMKLCQGHYKDCIHPDDLPKLESAVASSIKYQHVSDCKIRVRHREGSTYRYFSDRVVPVRDLGDDDNMLRWYAITTDIHDLSMRQKLAQRATERLYKLVNNMPVTMFTLDEDLRITNPEDTLKLGNKQGTIYGSTDYEGLGIHEMFANSADTNGADHMLAELEKIVNRELDSSVTDHQIGDKYLRTFAVSETDEEDLMGDGREPRRGVLGLTMDLTSEVSNKKAIHQLKSMQEAERMKDQFLANVSHELRTPIAGLLGMTELLIETDLTSKQSDYVQTFQSSAQSLLAIVNNILDFSKAQADAILLERIAFDLPRFLHDMCNTNEVLAVKKGLSFHLESPVGPLTLLGDPGRIRQILQNMITNAIKFTSTGYVKLTASIEQQHGVAKVLAVVEDTGIGIDDETLGRLFKPFVQADQSTTRVYGGSGLGLSIARKLAQAMNGDVRLESVKGQGTRATITLDLDIPLDSSRNILAGSRKTSDGSDKDDQARLSQPNDEIHILLVEDNLINKKVVVGHLEKLGYHNVDFAENGAVAVEYMTTALKGGGANGEAEKSPQRPDIVLMDCQMPVLDGYDATRKLRDELKYDGPIVALTASAIEGDRKKCIDAGMDDHLIKPLSRKQLSQTIEKWLASNRTETSDS</sequence>
<organism evidence="7 8">
    <name type="scientific">Dothistroma septosporum (strain NZE10 / CBS 128990)</name>
    <name type="common">Red band needle blight fungus</name>
    <name type="synonym">Mycosphaerella pini</name>
    <dbReference type="NCBI Taxonomy" id="675120"/>
    <lineage>
        <taxon>Eukaryota</taxon>
        <taxon>Fungi</taxon>
        <taxon>Dikarya</taxon>
        <taxon>Ascomycota</taxon>
        <taxon>Pezizomycotina</taxon>
        <taxon>Dothideomycetes</taxon>
        <taxon>Dothideomycetidae</taxon>
        <taxon>Mycosphaerellales</taxon>
        <taxon>Mycosphaerellaceae</taxon>
        <taxon>Dothistroma</taxon>
    </lineage>
</organism>
<feature type="region of interest" description="Disordered" evidence="4">
    <location>
        <begin position="98"/>
        <end position="136"/>
    </location>
</feature>
<dbReference type="FunFam" id="3.30.565.10:FF:000010">
    <property type="entry name" value="Sensor histidine kinase RcsC"/>
    <property type="match status" value="1"/>
</dbReference>
<dbReference type="PANTHER" id="PTHR45339">
    <property type="entry name" value="HYBRID SIGNAL TRANSDUCTION HISTIDINE KINASE J"/>
    <property type="match status" value="1"/>
</dbReference>
<dbReference type="eggNOG" id="KOG0519">
    <property type="taxonomic scope" value="Eukaryota"/>
</dbReference>
<evidence type="ECO:0000256" key="1">
    <source>
        <dbReference type="ARBA" id="ARBA00022553"/>
    </source>
</evidence>
<dbReference type="Pfam" id="PF08447">
    <property type="entry name" value="PAS_3"/>
    <property type="match status" value="1"/>
</dbReference>
<dbReference type="InterPro" id="IPR001789">
    <property type="entry name" value="Sig_transdc_resp-reg_receiver"/>
</dbReference>
<dbReference type="Pfam" id="PF02518">
    <property type="entry name" value="HATPase_c"/>
    <property type="match status" value="1"/>
</dbReference>
<dbReference type="SUPFAM" id="SSF55874">
    <property type="entry name" value="ATPase domain of HSP90 chaperone/DNA topoisomerase II/histidine kinase"/>
    <property type="match status" value="1"/>
</dbReference>
<dbReference type="InterPro" id="IPR035965">
    <property type="entry name" value="PAS-like_dom_sf"/>
</dbReference>
<dbReference type="CDD" id="cd00130">
    <property type="entry name" value="PAS"/>
    <property type="match status" value="1"/>
</dbReference>
<evidence type="ECO:0000259" key="5">
    <source>
        <dbReference type="PROSITE" id="PS50109"/>
    </source>
</evidence>
<dbReference type="Pfam" id="PF00512">
    <property type="entry name" value="HisKA"/>
    <property type="match status" value="1"/>
</dbReference>
<keyword evidence="8" id="KW-1185">Reference proteome</keyword>
<dbReference type="CDD" id="cd17546">
    <property type="entry name" value="REC_hyHK_CKI1_RcsC-like"/>
    <property type="match status" value="1"/>
</dbReference>
<dbReference type="SMART" id="SM00387">
    <property type="entry name" value="HATPase_c"/>
    <property type="match status" value="1"/>
</dbReference>
<dbReference type="PRINTS" id="PR00344">
    <property type="entry name" value="BCTRLSENSOR"/>
</dbReference>
<dbReference type="InterPro" id="IPR036890">
    <property type="entry name" value="HATPase_C_sf"/>
</dbReference>
<dbReference type="InterPro" id="IPR013655">
    <property type="entry name" value="PAS_fold_3"/>
</dbReference>
<dbReference type="InterPro" id="IPR005467">
    <property type="entry name" value="His_kinase_dom"/>
</dbReference>
<dbReference type="CDD" id="cd16922">
    <property type="entry name" value="HATPase_EvgS-ArcB-TorS-like"/>
    <property type="match status" value="1"/>
</dbReference>
<accession>N1PSG3</accession>
<dbReference type="SUPFAM" id="SSF55785">
    <property type="entry name" value="PYP-like sensor domain (PAS domain)"/>
    <property type="match status" value="1"/>
</dbReference>
<proteinExistence type="predicted"/>